<sequence length="267" mass="28014">MFLGALVISLIAAGVAMAQSNTGLKGLRGANDALAWQAVGRLDAGGIGFCTATLIDPDTVLTAAHCVYDPGAGTLLNAQDLTFRAGLRAQTVAAERKILQIAVHDGYRPDRGLTMENIRHDVALLRLARPIPTSQLDPFVLHGGAVSPGPVSVVSYGRGRETLPSRQKVCQMLEIRGDVLAMDCDVTFGSSGAPVFSHLNGRGRIISLVSGIGRMGGKQVMFGMALPRVVADLKRQLRAAGTGPVARQRRIAVGARTTAGGAKFIRP</sequence>
<dbReference type="OrthoDB" id="267336at2"/>
<dbReference type="InterPro" id="IPR009003">
    <property type="entry name" value="Peptidase_S1_PA"/>
</dbReference>
<dbReference type="InterPro" id="IPR050966">
    <property type="entry name" value="Glutamyl_endopeptidase"/>
</dbReference>
<dbReference type="GO" id="GO:0006508">
    <property type="term" value="P:proteolysis"/>
    <property type="evidence" value="ECO:0007669"/>
    <property type="project" value="UniProtKB-KW"/>
</dbReference>
<evidence type="ECO:0000313" key="4">
    <source>
        <dbReference type="EMBL" id="TMM52759.1"/>
    </source>
</evidence>
<feature type="domain" description="Peptidase S1" evidence="3">
    <location>
        <begin position="11"/>
        <end position="242"/>
    </location>
</feature>
<dbReference type="PROSITE" id="PS50240">
    <property type="entry name" value="TRYPSIN_DOM"/>
    <property type="match status" value="1"/>
</dbReference>
<dbReference type="InterPro" id="IPR018114">
    <property type="entry name" value="TRYPSIN_HIS"/>
</dbReference>
<dbReference type="InterPro" id="IPR043504">
    <property type="entry name" value="Peptidase_S1_PA_chymotrypsin"/>
</dbReference>
<dbReference type="Pfam" id="PF00089">
    <property type="entry name" value="Trypsin"/>
    <property type="match status" value="1"/>
</dbReference>
<proteinExistence type="predicted"/>
<protein>
    <submittedName>
        <fullName evidence="4">Trypsin-like serine protease</fullName>
    </submittedName>
</protein>
<dbReference type="PANTHER" id="PTHR15462">
    <property type="entry name" value="SERINE PROTEASE"/>
    <property type="match status" value="1"/>
</dbReference>
<dbReference type="AlphaFoldDB" id="A0A5S3PFI5"/>
<evidence type="ECO:0000259" key="3">
    <source>
        <dbReference type="PROSITE" id="PS50240"/>
    </source>
</evidence>
<dbReference type="GO" id="GO:0004252">
    <property type="term" value="F:serine-type endopeptidase activity"/>
    <property type="evidence" value="ECO:0007669"/>
    <property type="project" value="InterPro"/>
</dbReference>
<dbReference type="RefSeq" id="WP_138662300.1">
    <property type="nucleotide sequence ID" value="NZ_VANS01000002.1"/>
</dbReference>
<dbReference type="InterPro" id="IPR001254">
    <property type="entry name" value="Trypsin_dom"/>
</dbReference>
<dbReference type="SUPFAM" id="SSF50494">
    <property type="entry name" value="Trypsin-like serine proteases"/>
    <property type="match status" value="1"/>
</dbReference>
<dbReference type="SMART" id="SM00020">
    <property type="entry name" value="Tryp_SPc"/>
    <property type="match status" value="1"/>
</dbReference>
<comment type="caution">
    <text evidence="4">The sequence shown here is derived from an EMBL/GenBank/DDBJ whole genome shotgun (WGS) entry which is preliminary data.</text>
</comment>
<evidence type="ECO:0000313" key="5">
    <source>
        <dbReference type="Proteomes" id="UP000309550"/>
    </source>
</evidence>
<organism evidence="4 5">
    <name type="scientific">Sulfitobacter sabulilitoris</name>
    <dbReference type="NCBI Taxonomy" id="2562655"/>
    <lineage>
        <taxon>Bacteria</taxon>
        <taxon>Pseudomonadati</taxon>
        <taxon>Pseudomonadota</taxon>
        <taxon>Alphaproteobacteria</taxon>
        <taxon>Rhodobacterales</taxon>
        <taxon>Roseobacteraceae</taxon>
        <taxon>Sulfitobacter</taxon>
    </lineage>
</organism>
<name>A0A5S3PFI5_9RHOB</name>
<dbReference type="Gene3D" id="2.40.10.10">
    <property type="entry name" value="Trypsin-like serine proteases"/>
    <property type="match status" value="2"/>
</dbReference>
<dbReference type="EMBL" id="VANS01000002">
    <property type="protein sequence ID" value="TMM52759.1"/>
    <property type="molecule type" value="Genomic_DNA"/>
</dbReference>
<keyword evidence="4" id="KW-0645">Protease</keyword>
<evidence type="ECO:0000256" key="2">
    <source>
        <dbReference type="SAM" id="SignalP"/>
    </source>
</evidence>
<dbReference type="InterPro" id="IPR001314">
    <property type="entry name" value="Peptidase_S1A"/>
</dbReference>
<gene>
    <name evidence="4" type="ORF">FDT80_10895</name>
</gene>
<dbReference type="PROSITE" id="PS00134">
    <property type="entry name" value="TRYPSIN_HIS"/>
    <property type="match status" value="1"/>
</dbReference>
<dbReference type="PANTHER" id="PTHR15462:SF8">
    <property type="entry name" value="SERINE PROTEASE"/>
    <property type="match status" value="1"/>
</dbReference>
<evidence type="ECO:0000256" key="1">
    <source>
        <dbReference type="ARBA" id="ARBA00022729"/>
    </source>
</evidence>
<feature type="chain" id="PRO_5024384277" evidence="2">
    <location>
        <begin position="19"/>
        <end position="267"/>
    </location>
</feature>
<keyword evidence="4" id="KW-0378">Hydrolase</keyword>
<keyword evidence="5" id="KW-1185">Reference proteome</keyword>
<dbReference type="PRINTS" id="PR00722">
    <property type="entry name" value="CHYMOTRYPSIN"/>
</dbReference>
<reference evidence="4 5" key="1">
    <citation type="submission" date="2019-05" db="EMBL/GenBank/DDBJ databases">
        <title>Sulfitobacter sabulilitoris sp. nov., isolated from a marine sand.</title>
        <authorList>
            <person name="Yoon J.-H."/>
        </authorList>
    </citation>
    <scope>NUCLEOTIDE SEQUENCE [LARGE SCALE GENOMIC DNA]</scope>
    <source>
        <strain evidence="4 5">HSMS-29</strain>
    </source>
</reference>
<feature type="signal peptide" evidence="2">
    <location>
        <begin position="1"/>
        <end position="18"/>
    </location>
</feature>
<keyword evidence="1 2" id="KW-0732">Signal</keyword>
<accession>A0A5S3PFI5</accession>
<dbReference type="Proteomes" id="UP000309550">
    <property type="component" value="Unassembled WGS sequence"/>
</dbReference>